<evidence type="ECO:0000259" key="3">
    <source>
        <dbReference type="Pfam" id="PF13476"/>
    </source>
</evidence>
<keyword evidence="1" id="KW-0175">Coiled coil</keyword>
<evidence type="ECO:0000256" key="1">
    <source>
        <dbReference type="SAM" id="Coils"/>
    </source>
</evidence>
<dbReference type="OrthoDB" id="9795626at2"/>
<dbReference type="Proteomes" id="UP000288259">
    <property type="component" value="Unassembled WGS sequence"/>
</dbReference>
<dbReference type="Pfam" id="PF13558">
    <property type="entry name" value="SbcC_Walker_B"/>
    <property type="match status" value="1"/>
</dbReference>
<dbReference type="InterPro" id="IPR027417">
    <property type="entry name" value="P-loop_NTPase"/>
</dbReference>
<feature type="coiled-coil region" evidence="1">
    <location>
        <begin position="195"/>
        <end position="391"/>
    </location>
</feature>
<dbReference type="Pfam" id="PF13476">
    <property type="entry name" value="AAA_23"/>
    <property type="match status" value="1"/>
</dbReference>
<name>A0A432YMJ3_9GAMM</name>
<dbReference type="PANTHER" id="PTHR32114:SF2">
    <property type="entry name" value="ABC TRANSPORTER ABCH.3"/>
    <property type="match status" value="1"/>
</dbReference>
<sequence>MKPLYLAMTAFGPFATMETVNFDDLGEHPLFLINGPTGAGKTTLLDAMNFALYGSSTGDRKGESMRCHHANDATETEVKFIFALGNAIYRVDRKPTQTTLAKRGDGFAKRQASAQLYKIIAQNGSPEEWETELLESSVTDVTKRVNELIGLNDAQFRQVVVLPQGRFRELLTAKSEDRESILASLFNTAEFRRIEEAVRERAQRINNEYHALKNQLKTQLENAGYQSIELAQEKLKADEEPIAETLKELNQLKATREQAQKDLTQAEELTKRFESLAASKQKLTALSEQAEAVAAAEKQLNEHDAAKRIQPEWLEFSRAREALSAREKALQQAKEQNEQAQLVQQQAIAELAKHKDTPAQIDKLKLAIDRFAKQLEDLENVNATLQELELKTHARNSAQEKKAAIATALEHTTDAITGTKVELTELNKAVQQHQNTEAKREQLQSQLQRLQQRDSLQRRIETEEGAVREAKTPLEEAKQTLADARIASQQLRLRWHQEQAISLAHELNPGEPCPVCGSKEHPAPAHSAQEGQLVTQEQLETADAQVTQCNSKLEKLRLKVNAAEATLASSQHQLKTHLQELGDLAKKSADSIQQDLTNLADLEKQQEQQKKALAEMNTRLEQLTVKEKKHREQATQFNDELHAAESAVKALESRLDTIDSDKTLRTLSVDEIETQRNTRRQQIDQLQTEHESALQRKAKAESQLASAKNAHETSIKEEEAARASLQAAEKAWSGKLVESKFIDSEAFSEALLDSELEAQLKQQVSEHREQLIQVNTAIEQDEQAIGDQTKPDLSVLLAKVDELKQNESSVDHILQSMRSKQEQLRNMIEGYQKLVTQSAELEHEYRVIGMLAKTLNGDNELRMSLHRFVLAVLLDDVLHEASVRLEQMTNNRYRLVRRETAGDRRQHGGLDLMVDDTFTGQEREVNTLSGGESFMAALALALGMSDVVQSYSGGIRIDTLFIDEGFGSLDSEALDLAINVLANLRASGRTIGIISHVSELKLRISKRIDVVRGVGGSTLRVG</sequence>
<accession>A0A432YMJ3</accession>
<feature type="compositionally biased region" description="Basic and acidic residues" evidence="2">
    <location>
        <begin position="687"/>
        <end position="700"/>
    </location>
</feature>
<feature type="compositionally biased region" description="Basic and acidic residues" evidence="2">
    <location>
        <begin position="709"/>
        <end position="718"/>
    </location>
</feature>
<dbReference type="AlphaFoldDB" id="A0A432YMJ3"/>
<dbReference type="PANTHER" id="PTHR32114">
    <property type="entry name" value="ABC TRANSPORTER ABCH.3"/>
    <property type="match status" value="1"/>
</dbReference>
<proteinExistence type="predicted"/>
<dbReference type="SUPFAM" id="SSF52540">
    <property type="entry name" value="P-loop containing nucleoside triphosphate hydrolases"/>
    <property type="match status" value="1"/>
</dbReference>
<protein>
    <recommendedName>
        <fullName evidence="3">Rad50/SbcC-type AAA domain-containing protein</fullName>
    </recommendedName>
</protein>
<organism evidence="4 5">
    <name type="scientific">Pseudidiomarina insulisalsae</name>
    <dbReference type="NCBI Taxonomy" id="575789"/>
    <lineage>
        <taxon>Bacteria</taxon>
        <taxon>Pseudomonadati</taxon>
        <taxon>Pseudomonadota</taxon>
        <taxon>Gammaproteobacteria</taxon>
        <taxon>Alteromonadales</taxon>
        <taxon>Idiomarinaceae</taxon>
        <taxon>Pseudidiomarina</taxon>
    </lineage>
</organism>
<dbReference type="RefSeq" id="WP_126754172.1">
    <property type="nucleotide sequence ID" value="NZ_PIPY01000004.1"/>
</dbReference>
<reference evidence="5" key="1">
    <citation type="journal article" date="2018" name="Front. Microbiol.">
        <title>Genome-Based Analysis Reveals the Taxonomy and Diversity of the Family Idiomarinaceae.</title>
        <authorList>
            <person name="Liu Y."/>
            <person name="Lai Q."/>
            <person name="Shao Z."/>
        </authorList>
    </citation>
    <scope>NUCLEOTIDE SEQUENCE [LARGE SCALE GENOMIC DNA]</scope>
    <source>
        <strain evidence="5">CVS-6</strain>
    </source>
</reference>
<evidence type="ECO:0000313" key="5">
    <source>
        <dbReference type="Proteomes" id="UP000288259"/>
    </source>
</evidence>
<feature type="coiled-coil region" evidence="1">
    <location>
        <begin position="426"/>
        <end position="494"/>
    </location>
</feature>
<feature type="region of interest" description="Disordered" evidence="2">
    <location>
        <begin position="678"/>
        <end position="718"/>
    </location>
</feature>
<dbReference type="Gene3D" id="3.40.50.300">
    <property type="entry name" value="P-loop containing nucleotide triphosphate hydrolases"/>
    <property type="match status" value="2"/>
</dbReference>
<keyword evidence="5" id="KW-1185">Reference proteome</keyword>
<evidence type="ECO:0000313" key="4">
    <source>
        <dbReference type="EMBL" id="RUO62209.1"/>
    </source>
</evidence>
<feature type="domain" description="Rad50/SbcC-type AAA" evidence="3">
    <location>
        <begin position="8"/>
        <end position="249"/>
    </location>
</feature>
<gene>
    <name evidence="4" type="ORF">CWI71_04995</name>
</gene>
<dbReference type="EMBL" id="PIPY01000004">
    <property type="protein sequence ID" value="RUO62209.1"/>
    <property type="molecule type" value="Genomic_DNA"/>
</dbReference>
<comment type="caution">
    <text evidence="4">The sequence shown here is derived from an EMBL/GenBank/DDBJ whole genome shotgun (WGS) entry which is preliminary data.</text>
</comment>
<evidence type="ECO:0000256" key="2">
    <source>
        <dbReference type="SAM" id="MobiDB-lite"/>
    </source>
</evidence>
<dbReference type="InterPro" id="IPR038729">
    <property type="entry name" value="Rad50/SbcC_AAA"/>
</dbReference>